<dbReference type="EMBL" id="JABWDY010019292">
    <property type="protein sequence ID" value="KAF5194029.1"/>
    <property type="molecule type" value="Genomic_DNA"/>
</dbReference>
<organism evidence="4 5">
    <name type="scientific">Thalictrum thalictroides</name>
    <name type="common">Rue-anemone</name>
    <name type="synonym">Anemone thalictroides</name>
    <dbReference type="NCBI Taxonomy" id="46969"/>
    <lineage>
        <taxon>Eukaryota</taxon>
        <taxon>Viridiplantae</taxon>
        <taxon>Streptophyta</taxon>
        <taxon>Embryophyta</taxon>
        <taxon>Tracheophyta</taxon>
        <taxon>Spermatophyta</taxon>
        <taxon>Magnoliopsida</taxon>
        <taxon>Ranunculales</taxon>
        <taxon>Ranunculaceae</taxon>
        <taxon>Thalictroideae</taxon>
        <taxon>Thalictrum</taxon>
    </lineage>
</organism>
<dbReference type="InterPro" id="IPR052435">
    <property type="entry name" value="YY1-Transcr_Regul"/>
</dbReference>
<dbReference type="PANTHER" id="PTHR16088:SF3">
    <property type="entry name" value="GON-4-LIKE PROTEIN"/>
    <property type="match status" value="1"/>
</dbReference>
<accession>A0A7J6W9C3</accession>
<evidence type="ECO:0000256" key="1">
    <source>
        <dbReference type="ARBA" id="ARBA00023015"/>
    </source>
</evidence>
<reference evidence="4 5" key="1">
    <citation type="submission" date="2020-06" db="EMBL/GenBank/DDBJ databases">
        <title>Transcriptomic and genomic resources for Thalictrum thalictroides and T. hernandezii: Facilitating candidate gene discovery in an emerging model plant lineage.</title>
        <authorList>
            <person name="Arias T."/>
            <person name="Riano-Pachon D.M."/>
            <person name="Di Stilio V.S."/>
        </authorList>
    </citation>
    <scope>NUCLEOTIDE SEQUENCE [LARGE SCALE GENOMIC DNA]</scope>
    <source>
        <strain evidence="5">cv. WT478/WT964</strain>
        <tissue evidence="4">Leaves</tissue>
    </source>
</reference>
<evidence type="ECO:0000256" key="2">
    <source>
        <dbReference type="ARBA" id="ARBA00023163"/>
    </source>
</evidence>
<name>A0A7J6W9C3_THATH</name>
<dbReference type="PANTHER" id="PTHR16088">
    <property type="entry name" value="YY1 ASSOCIATED PROTEIN-RELATED"/>
    <property type="match status" value="1"/>
</dbReference>
<evidence type="ECO:0000313" key="4">
    <source>
        <dbReference type="EMBL" id="KAF5194029.1"/>
    </source>
</evidence>
<dbReference type="Proteomes" id="UP000554482">
    <property type="component" value="Unassembled WGS sequence"/>
</dbReference>
<keyword evidence="5" id="KW-1185">Reference proteome</keyword>
<dbReference type="OrthoDB" id="49309at2759"/>
<protein>
    <submittedName>
        <fullName evidence="4">Myb-like protein o</fullName>
    </submittedName>
</protein>
<sequence length="51" mass="6066">METWSVLLVTCEYNTDWKAIQQRFPPCKSKHQIFVRQKNRCSSKAPENPIK</sequence>
<feature type="non-terminal residue" evidence="4">
    <location>
        <position position="1"/>
    </location>
</feature>
<comment type="caution">
    <text evidence="4">The sequence shown here is derived from an EMBL/GenBank/DDBJ whole genome shotgun (WGS) entry which is preliminary data.</text>
</comment>
<gene>
    <name evidence="4" type="ORF">FRX31_016384</name>
</gene>
<evidence type="ECO:0000313" key="5">
    <source>
        <dbReference type="Proteomes" id="UP000554482"/>
    </source>
</evidence>
<dbReference type="AlphaFoldDB" id="A0A7J6W9C3"/>
<evidence type="ECO:0000256" key="3">
    <source>
        <dbReference type="ARBA" id="ARBA00023242"/>
    </source>
</evidence>
<dbReference type="GO" id="GO:0006355">
    <property type="term" value="P:regulation of DNA-templated transcription"/>
    <property type="evidence" value="ECO:0007669"/>
    <property type="project" value="TreeGrafter"/>
</dbReference>
<keyword evidence="1" id="KW-0805">Transcription regulation</keyword>
<keyword evidence="2" id="KW-0804">Transcription</keyword>
<keyword evidence="3" id="KW-0539">Nucleus</keyword>
<dbReference type="GO" id="GO:0003712">
    <property type="term" value="F:transcription coregulator activity"/>
    <property type="evidence" value="ECO:0007669"/>
    <property type="project" value="TreeGrafter"/>
</dbReference>
<dbReference type="GO" id="GO:0005634">
    <property type="term" value="C:nucleus"/>
    <property type="evidence" value="ECO:0007669"/>
    <property type="project" value="TreeGrafter"/>
</dbReference>
<proteinExistence type="predicted"/>